<proteinExistence type="predicted"/>
<name>A0A1V0BGT1_9BURK</name>
<reference evidence="1 2" key="1">
    <citation type="submission" date="2017-03" db="EMBL/GenBank/DDBJ databases">
        <title>Rapid Whole Genome Sequencing of Comamonas kerstersii Causing Continuous ambulatory Peritoneal Dialysis-Associated Peritonitis.</title>
        <authorList>
            <person name="Zheng B."/>
        </authorList>
    </citation>
    <scope>NUCLEOTIDE SEQUENCE [LARGE SCALE GENOMIC DNA]</scope>
    <source>
        <strain evidence="1 2">8943</strain>
    </source>
</reference>
<dbReference type="Proteomes" id="UP000242792">
    <property type="component" value="Chromosome"/>
</dbReference>
<dbReference type="GeneID" id="83040303"/>
<evidence type="ECO:0008006" key="3">
    <source>
        <dbReference type="Google" id="ProtNLM"/>
    </source>
</evidence>
<accession>A0A1V0BGT1</accession>
<gene>
    <name evidence="1" type="ORF">B5M06_13340</name>
</gene>
<dbReference type="AlphaFoldDB" id="A0A1V0BGT1"/>
<evidence type="ECO:0000313" key="1">
    <source>
        <dbReference type="EMBL" id="AQZ99091.1"/>
    </source>
</evidence>
<dbReference type="RefSeq" id="WP_080025250.1">
    <property type="nucleotide sequence ID" value="NZ_CP020121.1"/>
</dbReference>
<sequence length="237" mass="26494">MSQLQEPLYLPKDSEPSNVLIWGKSPELAKADLSVGIARIGGFRTPNYAQAYLHAASTLLKVSLHEETLDHHSLPIFFLQRHAAELLLKAPLQLGIEIQKYREKLGKPNPNFLSKGLTDRAESGHGLPELLSDVETMVTVLQLGAVPDELRVAVNEIHAVEQDHTWARYSYRVKKIDGSRKLLQHLGQERTIPLADIQTKLQSASNALGFIYPDDGRLMGNLGLIIEPLWREADEIE</sequence>
<dbReference type="KEGG" id="cke:B5M06_13340"/>
<evidence type="ECO:0000313" key="2">
    <source>
        <dbReference type="Proteomes" id="UP000242792"/>
    </source>
</evidence>
<protein>
    <recommendedName>
        <fullName evidence="3">HEPN domain-containing protein</fullName>
    </recommendedName>
</protein>
<organism evidence="1 2">
    <name type="scientific">Comamonas kerstersii</name>
    <dbReference type="NCBI Taxonomy" id="225992"/>
    <lineage>
        <taxon>Bacteria</taxon>
        <taxon>Pseudomonadati</taxon>
        <taxon>Pseudomonadota</taxon>
        <taxon>Betaproteobacteria</taxon>
        <taxon>Burkholderiales</taxon>
        <taxon>Comamonadaceae</taxon>
        <taxon>Comamonas</taxon>
    </lineage>
</organism>
<dbReference type="EMBL" id="CP020121">
    <property type="protein sequence ID" value="AQZ99091.1"/>
    <property type="molecule type" value="Genomic_DNA"/>
</dbReference>